<feature type="non-terminal residue" evidence="1">
    <location>
        <position position="1"/>
    </location>
</feature>
<name>A0A3B1DEE5_9ZZZZ</name>
<dbReference type="EMBL" id="UOGG01000241">
    <property type="protein sequence ID" value="VAX33270.1"/>
    <property type="molecule type" value="Genomic_DNA"/>
</dbReference>
<organism evidence="1">
    <name type="scientific">hydrothermal vent metagenome</name>
    <dbReference type="NCBI Taxonomy" id="652676"/>
    <lineage>
        <taxon>unclassified sequences</taxon>
        <taxon>metagenomes</taxon>
        <taxon>ecological metagenomes</taxon>
    </lineage>
</organism>
<sequence>GEVIWQKEKPKPAISLTDMVKGLDSKQKETAQLFEKRSETEKDRNRLLDEKFKEAQKNVDLSTDLPLRDIDLD</sequence>
<proteinExistence type="predicted"/>
<accession>A0A3B1DEE5</accession>
<dbReference type="AlphaFoldDB" id="A0A3B1DEE5"/>
<protein>
    <submittedName>
        <fullName evidence="1">Uncharacterized protein</fullName>
    </submittedName>
</protein>
<gene>
    <name evidence="1" type="ORF">MNBD_NITROSPINAE05-76</name>
</gene>
<evidence type="ECO:0000313" key="1">
    <source>
        <dbReference type="EMBL" id="VAX33270.1"/>
    </source>
</evidence>
<reference evidence="1" key="1">
    <citation type="submission" date="2018-06" db="EMBL/GenBank/DDBJ databases">
        <authorList>
            <person name="Zhirakovskaya E."/>
        </authorList>
    </citation>
    <scope>NUCLEOTIDE SEQUENCE</scope>
</reference>